<organism evidence="1 2">
    <name type="scientific">Artemia franciscana</name>
    <name type="common">Brine shrimp</name>
    <name type="synonym">Artemia sanfranciscana</name>
    <dbReference type="NCBI Taxonomy" id="6661"/>
    <lineage>
        <taxon>Eukaryota</taxon>
        <taxon>Metazoa</taxon>
        <taxon>Ecdysozoa</taxon>
        <taxon>Arthropoda</taxon>
        <taxon>Crustacea</taxon>
        <taxon>Branchiopoda</taxon>
        <taxon>Anostraca</taxon>
        <taxon>Artemiidae</taxon>
        <taxon>Artemia</taxon>
    </lineage>
</organism>
<protein>
    <submittedName>
        <fullName evidence="1">Uncharacterized protein</fullName>
    </submittedName>
</protein>
<dbReference type="AlphaFoldDB" id="A0AA88HUV6"/>
<dbReference type="EMBL" id="JAVRJZ010000009">
    <property type="protein sequence ID" value="KAK2718480.1"/>
    <property type="molecule type" value="Genomic_DNA"/>
</dbReference>
<keyword evidence="2" id="KW-1185">Reference proteome</keyword>
<reference evidence="1" key="1">
    <citation type="submission" date="2023-07" db="EMBL/GenBank/DDBJ databases">
        <title>Chromosome-level genome assembly of Artemia franciscana.</title>
        <authorList>
            <person name="Jo E."/>
        </authorList>
    </citation>
    <scope>NUCLEOTIDE SEQUENCE</scope>
    <source>
        <tissue evidence="1">Whole body</tissue>
    </source>
</reference>
<comment type="caution">
    <text evidence="1">The sequence shown here is derived from an EMBL/GenBank/DDBJ whole genome shotgun (WGS) entry which is preliminary data.</text>
</comment>
<evidence type="ECO:0000313" key="2">
    <source>
        <dbReference type="Proteomes" id="UP001187531"/>
    </source>
</evidence>
<gene>
    <name evidence="1" type="ORF">QYM36_005716</name>
</gene>
<proteinExistence type="predicted"/>
<name>A0AA88HUV6_ARTSF</name>
<sequence length="122" mass="14010">MSQLPKTEQVIKQMIQYKNNILALYEVRWTGMGQKRIDKDHSIIYSGNDTRDQGVSLLLTHVPVKAMICWTPISSRIITARFPGYYAKLSVVARYASTNDMTTPRYASTHQQRISRVSTMNK</sequence>
<evidence type="ECO:0000313" key="1">
    <source>
        <dbReference type="EMBL" id="KAK2718480.1"/>
    </source>
</evidence>
<dbReference type="Proteomes" id="UP001187531">
    <property type="component" value="Unassembled WGS sequence"/>
</dbReference>
<accession>A0AA88HUV6</accession>